<organism evidence="1 2">
    <name type="scientific">Lactobacillus colini</name>
    <dbReference type="NCBI Taxonomy" id="1819254"/>
    <lineage>
        <taxon>Bacteria</taxon>
        <taxon>Bacillati</taxon>
        <taxon>Bacillota</taxon>
        <taxon>Bacilli</taxon>
        <taxon>Lactobacillales</taxon>
        <taxon>Lactobacillaceae</taxon>
        <taxon>Lactobacillus</taxon>
    </lineage>
</organism>
<proteinExistence type="predicted"/>
<dbReference type="PANTHER" id="PTHR48100">
    <property type="entry name" value="BROAD-SPECIFICITY PHOSPHATASE YOR283W-RELATED"/>
    <property type="match status" value="1"/>
</dbReference>
<protein>
    <submittedName>
        <fullName evidence="1">Phosphoglycerate mutase</fullName>
        <ecNumber evidence="1">5.4.2.12</ecNumber>
    </submittedName>
</protein>
<dbReference type="EC" id="5.4.2.12" evidence="1"/>
<keyword evidence="1" id="KW-0413">Isomerase</keyword>
<dbReference type="Proteomes" id="UP001519292">
    <property type="component" value="Unassembled WGS sequence"/>
</dbReference>
<evidence type="ECO:0000313" key="1">
    <source>
        <dbReference type="EMBL" id="MBP2058411.1"/>
    </source>
</evidence>
<dbReference type="GO" id="GO:0004619">
    <property type="term" value="F:phosphoglycerate mutase activity"/>
    <property type="evidence" value="ECO:0007669"/>
    <property type="project" value="UniProtKB-EC"/>
</dbReference>
<dbReference type="Pfam" id="PF00300">
    <property type="entry name" value="His_Phos_1"/>
    <property type="match status" value="1"/>
</dbReference>
<dbReference type="PROSITE" id="PS00175">
    <property type="entry name" value="PG_MUTASE"/>
    <property type="match status" value="1"/>
</dbReference>
<dbReference type="InterPro" id="IPR001345">
    <property type="entry name" value="PG/BPGM_mutase_AS"/>
</dbReference>
<gene>
    <name evidence="1" type="ORF">J2Z60_001590</name>
</gene>
<dbReference type="SUPFAM" id="SSF53254">
    <property type="entry name" value="Phosphoglycerate mutase-like"/>
    <property type="match status" value="1"/>
</dbReference>
<dbReference type="RefSeq" id="WP_209687144.1">
    <property type="nucleotide sequence ID" value="NZ_JAGGLU010000009.1"/>
</dbReference>
<dbReference type="Gene3D" id="3.40.50.1240">
    <property type="entry name" value="Phosphoglycerate mutase-like"/>
    <property type="match status" value="1"/>
</dbReference>
<dbReference type="CDD" id="cd07067">
    <property type="entry name" value="HP_PGM_like"/>
    <property type="match status" value="1"/>
</dbReference>
<dbReference type="EMBL" id="JAGGLU010000009">
    <property type="protein sequence ID" value="MBP2058411.1"/>
    <property type="molecule type" value="Genomic_DNA"/>
</dbReference>
<sequence length="192" mass="22154">MSKTIYLIRHGQTLFNLHHKTQGRVDSPLTDLGIRQAQATRDYFKDNGISFDKAFCSTQERASDTLEIITNNQMTYERLKDLREKSYGIYEGQDEYTLPWNRGLSRNTDPSMEADDDVVKRMEKAIEYILTKMEDGESAIVVGHGDILAQYARQHNKRVQFKMFKNCAVAKMKAENGSVEMMNYVWPAVNIL</sequence>
<dbReference type="InterPro" id="IPR013078">
    <property type="entry name" value="His_Pase_superF_clade-1"/>
</dbReference>
<comment type="caution">
    <text evidence="1">The sequence shown here is derived from an EMBL/GenBank/DDBJ whole genome shotgun (WGS) entry which is preliminary data.</text>
</comment>
<dbReference type="InterPro" id="IPR050275">
    <property type="entry name" value="PGM_Phosphatase"/>
</dbReference>
<dbReference type="SMART" id="SM00855">
    <property type="entry name" value="PGAM"/>
    <property type="match status" value="1"/>
</dbReference>
<accession>A0ABS4MGH4</accession>
<dbReference type="InterPro" id="IPR029033">
    <property type="entry name" value="His_PPase_superfam"/>
</dbReference>
<reference evidence="1 2" key="1">
    <citation type="submission" date="2021-03" db="EMBL/GenBank/DDBJ databases">
        <title>Genomic Encyclopedia of Type Strains, Phase IV (KMG-IV): sequencing the most valuable type-strain genomes for metagenomic binning, comparative biology and taxonomic classification.</title>
        <authorList>
            <person name="Goeker M."/>
        </authorList>
    </citation>
    <scope>NUCLEOTIDE SEQUENCE [LARGE SCALE GENOMIC DNA]</scope>
    <source>
        <strain evidence="1 2">DSM 101872</strain>
    </source>
</reference>
<name>A0ABS4MGH4_9LACO</name>
<evidence type="ECO:0000313" key="2">
    <source>
        <dbReference type="Proteomes" id="UP001519292"/>
    </source>
</evidence>
<dbReference type="PANTHER" id="PTHR48100:SF5">
    <property type="entry name" value="HISTIDINE PHOSPHATASE FAMILY PROTEIN"/>
    <property type="match status" value="1"/>
</dbReference>
<keyword evidence="2" id="KW-1185">Reference proteome</keyword>